<evidence type="ECO:0000313" key="1">
    <source>
        <dbReference type="EMBL" id="KKE82804.1"/>
    </source>
</evidence>
<name>A0A0F6ABP6_9GAMM</name>
<accession>A0A0F6ABP6</accession>
<proteinExistence type="predicted"/>
<reference evidence="1 2" key="1">
    <citation type="journal article" date="2015" name="BMC Genomics">
        <title>Genome mining reveals unlocked bioactive potential of marine Gram-negative bacteria.</title>
        <authorList>
            <person name="Machado H."/>
            <person name="Sonnenschein E.C."/>
            <person name="Melchiorsen J."/>
            <person name="Gram L."/>
        </authorList>
    </citation>
    <scope>NUCLEOTIDE SEQUENCE [LARGE SCALE GENOMIC DNA]</scope>
    <source>
        <strain evidence="1 2">S4054</strain>
    </source>
</reference>
<dbReference type="AlphaFoldDB" id="A0A0F6ABP6"/>
<organism evidence="1 2">
    <name type="scientific">Pseudoalteromonas luteoviolacea S4054</name>
    <dbReference type="NCBI Taxonomy" id="1129367"/>
    <lineage>
        <taxon>Bacteria</taxon>
        <taxon>Pseudomonadati</taxon>
        <taxon>Pseudomonadota</taxon>
        <taxon>Gammaproteobacteria</taxon>
        <taxon>Alteromonadales</taxon>
        <taxon>Pseudoalteromonadaceae</taxon>
        <taxon>Pseudoalteromonas</taxon>
    </lineage>
</organism>
<dbReference type="EMBL" id="AUXW01000156">
    <property type="protein sequence ID" value="KKE82804.1"/>
    <property type="molecule type" value="Genomic_DNA"/>
</dbReference>
<comment type="caution">
    <text evidence="1">The sequence shown here is derived from an EMBL/GenBank/DDBJ whole genome shotgun (WGS) entry which is preliminary data.</text>
</comment>
<protein>
    <submittedName>
        <fullName evidence="1">Uncharacterized protein</fullName>
    </submittedName>
</protein>
<sequence>MSIFNPKYAIKALNCSVNNNNNLAAVIIKQIFTNYA</sequence>
<dbReference type="Proteomes" id="UP000033434">
    <property type="component" value="Unassembled WGS sequence"/>
</dbReference>
<evidence type="ECO:0000313" key="2">
    <source>
        <dbReference type="Proteomes" id="UP000033434"/>
    </source>
</evidence>
<dbReference type="PATRIC" id="fig|1129367.4.peg.3203"/>
<gene>
    <name evidence="1" type="ORF">N479_16150</name>
</gene>